<comment type="similarity">
    <text evidence="6">Belongs to the cytochrome P450 family.</text>
</comment>
<dbReference type="GO" id="GO:0005506">
    <property type="term" value="F:iron ion binding"/>
    <property type="evidence" value="ECO:0007669"/>
    <property type="project" value="InterPro"/>
</dbReference>
<dbReference type="PRINTS" id="PR00385">
    <property type="entry name" value="P450"/>
</dbReference>
<name>A0A835MCG3_9MAGN</name>
<dbReference type="PANTHER" id="PTHR47947:SF3">
    <property type="entry name" value="CYTOCHROME P450 81D1-LIKE"/>
    <property type="match status" value="1"/>
</dbReference>
<keyword evidence="6" id="KW-0503">Monooxygenase</keyword>
<dbReference type="Pfam" id="PF00067">
    <property type="entry name" value="p450"/>
    <property type="match status" value="2"/>
</dbReference>
<gene>
    <name evidence="7" type="ORF">IFM89_029219</name>
</gene>
<sequence length="449" mass="50933">MFTVYLTSTNKPTPSLTYSKQPKFSRGGKYGKIVALVLVIFFLSKKVLHIKHHPKNLPPSPRSLPVIGHFHLLGKPIHIAVDSLLRQYGQILFLWFGSRPVLVLCSPTAIKECFTRKDIIFASRPRLILGEILSKYSAIPMAPYGDLWRNLRRFTASEIFSTNCLDISSSIRREEVWSVIRGMCKSCDGEFENVELNSIFKKLIFNILMRILGMKPCFGEEEMVDPEKAEDKLDELSSRFFPKQVVLNAGTETSTTTMEWAMSFLLNHPEVLNKARNEIDSIVGYDRLLNESDFGKLPYLHSIISETLRLRPIGPFIPPHESMEDCTIGGFDIPKGTMLLVNQLALHSDPNVWPEPMKFKPDRFEKGNGENGVNWIAFGLGRRACPGEGLALRMLGLTLGVLIQFFDWERIGGDMVDMSVREQGIRAKAKPLEAMYRPRKSLLHLLSHL</sequence>
<proteinExistence type="inferred from homology"/>
<dbReference type="PRINTS" id="PR00463">
    <property type="entry name" value="EP450I"/>
</dbReference>
<evidence type="ECO:0000256" key="1">
    <source>
        <dbReference type="ARBA" id="ARBA00022617"/>
    </source>
</evidence>
<dbReference type="InterPro" id="IPR017972">
    <property type="entry name" value="Cyt_P450_CS"/>
</dbReference>
<comment type="caution">
    <text evidence="7">The sequence shown here is derived from an EMBL/GenBank/DDBJ whole genome shotgun (WGS) entry which is preliminary data.</text>
</comment>
<evidence type="ECO:0000256" key="6">
    <source>
        <dbReference type="RuleBase" id="RU000461"/>
    </source>
</evidence>
<dbReference type="PROSITE" id="PS00086">
    <property type="entry name" value="CYTOCHROME_P450"/>
    <property type="match status" value="1"/>
</dbReference>
<evidence type="ECO:0000256" key="2">
    <source>
        <dbReference type="ARBA" id="ARBA00022723"/>
    </source>
</evidence>
<dbReference type="GO" id="GO:0044550">
    <property type="term" value="P:secondary metabolite biosynthetic process"/>
    <property type="evidence" value="ECO:0007669"/>
    <property type="project" value="UniProtKB-ARBA"/>
</dbReference>
<accession>A0A835MCG3</accession>
<dbReference type="InterPro" id="IPR002401">
    <property type="entry name" value="Cyt_P450_E_grp-I"/>
</dbReference>
<evidence type="ECO:0000313" key="7">
    <source>
        <dbReference type="EMBL" id="KAF9621999.1"/>
    </source>
</evidence>
<organism evidence="7 8">
    <name type="scientific">Coptis chinensis</name>
    <dbReference type="NCBI Taxonomy" id="261450"/>
    <lineage>
        <taxon>Eukaryota</taxon>
        <taxon>Viridiplantae</taxon>
        <taxon>Streptophyta</taxon>
        <taxon>Embryophyta</taxon>
        <taxon>Tracheophyta</taxon>
        <taxon>Spermatophyta</taxon>
        <taxon>Magnoliopsida</taxon>
        <taxon>Ranunculales</taxon>
        <taxon>Ranunculaceae</taxon>
        <taxon>Coptidoideae</taxon>
        <taxon>Coptis</taxon>
    </lineage>
</organism>
<keyword evidence="4 5" id="KW-0408">Iron</keyword>
<evidence type="ECO:0000256" key="3">
    <source>
        <dbReference type="ARBA" id="ARBA00023002"/>
    </source>
</evidence>
<dbReference type="SUPFAM" id="SSF48264">
    <property type="entry name" value="Cytochrome P450"/>
    <property type="match status" value="1"/>
</dbReference>
<dbReference type="GO" id="GO:0020037">
    <property type="term" value="F:heme binding"/>
    <property type="evidence" value="ECO:0007669"/>
    <property type="project" value="InterPro"/>
</dbReference>
<dbReference type="AlphaFoldDB" id="A0A835MCG3"/>
<keyword evidence="2 5" id="KW-0479">Metal-binding</keyword>
<dbReference type="InterPro" id="IPR036396">
    <property type="entry name" value="Cyt_P450_sf"/>
</dbReference>
<dbReference type="OrthoDB" id="1055148at2759"/>
<dbReference type="InterPro" id="IPR001128">
    <property type="entry name" value="Cyt_P450"/>
</dbReference>
<reference evidence="7 8" key="1">
    <citation type="submission" date="2020-10" db="EMBL/GenBank/DDBJ databases">
        <title>The Coptis chinensis genome and diversification of protoberbering-type alkaloids.</title>
        <authorList>
            <person name="Wang B."/>
            <person name="Shu S."/>
            <person name="Song C."/>
            <person name="Liu Y."/>
        </authorList>
    </citation>
    <scope>NUCLEOTIDE SEQUENCE [LARGE SCALE GENOMIC DNA]</scope>
    <source>
        <strain evidence="7">HL-2020</strain>
        <tissue evidence="7">Leaf</tissue>
    </source>
</reference>
<dbReference type="Gene3D" id="1.10.630.10">
    <property type="entry name" value="Cytochrome P450"/>
    <property type="match status" value="2"/>
</dbReference>
<dbReference type="PANTHER" id="PTHR47947">
    <property type="entry name" value="CYTOCHROME P450 82C3-RELATED"/>
    <property type="match status" value="1"/>
</dbReference>
<protein>
    <recommendedName>
        <fullName evidence="9">Cytochrome P450</fullName>
    </recommendedName>
</protein>
<keyword evidence="8" id="KW-1185">Reference proteome</keyword>
<evidence type="ECO:0000256" key="4">
    <source>
        <dbReference type="ARBA" id="ARBA00023004"/>
    </source>
</evidence>
<dbReference type="EMBL" id="JADFTS010000002">
    <property type="protein sequence ID" value="KAF9621999.1"/>
    <property type="molecule type" value="Genomic_DNA"/>
</dbReference>
<dbReference type="GO" id="GO:0004497">
    <property type="term" value="F:monooxygenase activity"/>
    <property type="evidence" value="ECO:0007669"/>
    <property type="project" value="UniProtKB-KW"/>
</dbReference>
<evidence type="ECO:0008006" key="9">
    <source>
        <dbReference type="Google" id="ProtNLM"/>
    </source>
</evidence>
<keyword evidence="3 6" id="KW-0560">Oxidoreductase</keyword>
<comment type="cofactor">
    <cofactor evidence="5">
        <name>heme</name>
        <dbReference type="ChEBI" id="CHEBI:30413"/>
    </cofactor>
</comment>
<evidence type="ECO:0000313" key="8">
    <source>
        <dbReference type="Proteomes" id="UP000631114"/>
    </source>
</evidence>
<feature type="binding site" description="axial binding residue" evidence="5">
    <location>
        <position position="385"/>
    </location>
    <ligand>
        <name>heme</name>
        <dbReference type="ChEBI" id="CHEBI:30413"/>
    </ligand>
    <ligandPart>
        <name>Fe</name>
        <dbReference type="ChEBI" id="CHEBI:18248"/>
    </ligandPart>
</feature>
<keyword evidence="1 5" id="KW-0349">Heme</keyword>
<dbReference type="Proteomes" id="UP000631114">
    <property type="component" value="Unassembled WGS sequence"/>
</dbReference>
<dbReference type="InterPro" id="IPR050651">
    <property type="entry name" value="Plant_Cytochrome_P450_Monoox"/>
</dbReference>
<evidence type="ECO:0000256" key="5">
    <source>
        <dbReference type="PIRSR" id="PIRSR602401-1"/>
    </source>
</evidence>
<dbReference type="GO" id="GO:0016705">
    <property type="term" value="F:oxidoreductase activity, acting on paired donors, with incorporation or reduction of molecular oxygen"/>
    <property type="evidence" value="ECO:0007669"/>
    <property type="project" value="InterPro"/>
</dbReference>